<sequence length="66" mass="7759">MNITESDNALDYQLAFDVIDFFRLTQIEAMKIYDEVLNTVKQWQQVAQRLGISRAEQTMKEEAFNV</sequence>
<dbReference type="EMBL" id="BMII01000082">
    <property type="protein sequence ID" value="GGB77766.1"/>
    <property type="molecule type" value="Genomic_DNA"/>
</dbReference>
<dbReference type="Proteomes" id="UP000617555">
    <property type="component" value="Unassembled WGS sequence"/>
</dbReference>
<name>A0ABQ1JXS1_9GAMM</name>
<reference evidence="2" key="1">
    <citation type="journal article" date="2019" name="Int. J. Syst. Evol. Microbiol.">
        <title>The Global Catalogue of Microorganisms (GCM) 10K type strain sequencing project: providing services to taxonomists for standard genome sequencing and annotation.</title>
        <authorList>
            <consortium name="The Broad Institute Genomics Platform"/>
            <consortium name="The Broad Institute Genome Sequencing Center for Infectious Disease"/>
            <person name="Wu L."/>
            <person name="Ma J."/>
        </authorList>
    </citation>
    <scope>NUCLEOTIDE SEQUENCE [LARGE SCALE GENOMIC DNA]</scope>
    <source>
        <strain evidence="2">CGMCC 1.15339</strain>
    </source>
</reference>
<accession>A0ABQ1JXS1</accession>
<gene>
    <name evidence="1" type="ORF">GCM10011607_42390</name>
</gene>
<proteinExistence type="predicted"/>
<protein>
    <submittedName>
        <fullName evidence="1">Uncharacterized protein</fullName>
    </submittedName>
</protein>
<organism evidence="1 2">
    <name type="scientific">Shewanella inventionis</name>
    <dbReference type="NCBI Taxonomy" id="1738770"/>
    <lineage>
        <taxon>Bacteria</taxon>
        <taxon>Pseudomonadati</taxon>
        <taxon>Pseudomonadota</taxon>
        <taxon>Gammaproteobacteria</taxon>
        <taxon>Alteromonadales</taxon>
        <taxon>Shewanellaceae</taxon>
        <taxon>Shewanella</taxon>
    </lineage>
</organism>
<evidence type="ECO:0000313" key="2">
    <source>
        <dbReference type="Proteomes" id="UP000617555"/>
    </source>
</evidence>
<keyword evidence="2" id="KW-1185">Reference proteome</keyword>
<evidence type="ECO:0000313" key="1">
    <source>
        <dbReference type="EMBL" id="GGB77766.1"/>
    </source>
</evidence>
<comment type="caution">
    <text evidence="1">The sequence shown here is derived from an EMBL/GenBank/DDBJ whole genome shotgun (WGS) entry which is preliminary data.</text>
</comment>